<accession>A0A383EB05</accession>
<evidence type="ECO:0000256" key="5">
    <source>
        <dbReference type="ARBA" id="ARBA00022692"/>
    </source>
</evidence>
<dbReference type="InterPro" id="IPR038731">
    <property type="entry name" value="RgtA/B/C-like"/>
</dbReference>
<proteinExistence type="predicted"/>
<feature type="transmembrane region" description="Helical" evidence="8">
    <location>
        <begin position="153"/>
        <end position="176"/>
    </location>
</feature>
<dbReference type="AlphaFoldDB" id="A0A383EB05"/>
<keyword evidence="5 8" id="KW-0812">Transmembrane</keyword>
<evidence type="ECO:0000256" key="8">
    <source>
        <dbReference type="SAM" id="Phobius"/>
    </source>
</evidence>
<organism evidence="10">
    <name type="scientific">marine metagenome</name>
    <dbReference type="NCBI Taxonomy" id="408172"/>
    <lineage>
        <taxon>unclassified sequences</taxon>
        <taxon>metagenomes</taxon>
        <taxon>ecological metagenomes</taxon>
    </lineage>
</organism>
<keyword evidence="7 8" id="KW-0472">Membrane</keyword>
<evidence type="ECO:0000256" key="1">
    <source>
        <dbReference type="ARBA" id="ARBA00004651"/>
    </source>
</evidence>
<keyword evidence="6 8" id="KW-1133">Transmembrane helix</keyword>
<gene>
    <name evidence="10" type="ORF">METZ01_LOCUS506755</name>
</gene>
<comment type="subcellular location">
    <subcellularLocation>
        <location evidence="1">Cell membrane</location>
        <topology evidence="1">Multi-pass membrane protein</topology>
    </subcellularLocation>
</comment>
<feature type="transmembrane region" description="Helical" evidence="8">
    <location>
        <begin position="39"/>
        <end position="56"/>
    </location>
</feature>
<feature type="transmembrane region" description="Helical" evidence="8">
    <location>
        <begin position="114"/>
        <end position="147"/>
    </location>
</feature>
<protein>
    <recommendedName>
        <fullName evidence="9">Glycosyltransferase RgtA/B/C/D-like domain-containing protein</fullName>
    </recommendedName>
</protein>
<evidence type="ECO:0000256" key="2">
    <source>
        <dbReference type="ARBA" id="ARBA00022475"/>
    </source>
</evidence>
<reference evidence="10" key="1">
    <citation type="submission" date="2018-05" db="EMBL/GenBank/DDBJ databases">
        <authorList>
            <person name="Lanie J.A."/>
            <person name="Ng W.-L."/>
            <person name="Kazmierczak K.M."/>
            <person name="Andrzejewski T.M."/>
            <person name="Davidsen T.M."/>
            <person name="Wayne K.J."/>
            <person name="Tettelin H."/>
            <person name="Glass J.I."/>
            <person name="Rusch D."/>
            <person name="Podicherti R."/>
            <person name="Tsui H.-C.T."/>
            <person name="Winkler M.E."/>
        </authorList>
    </citation>
    <scope>NUCLEOTIDE SEQUENCE</scope>
</reference>
<dbReference type="GO" id="GO:0016763">
    <property type="term" value="F:pentosyltransferase activity"/>
    <property type="evidence" value="ECO:0007669"/>
    <property type="project" value="TreeGrafter"/>
</dbReference>
<dbReference type="GO" id="GO:0005886">
    <property type="term" value="C:plasma membrane"/>
    <property type="evidence" value="ECO:0007669"/>
    <property type="project" value="UniProtKB-SubCell"/>
</dbReference>
<keyword evidence="2" id="KW-1003">Cell membrane</keyword>
<dbReference type="PANTHER" id="PTHR33908">
    <property type="entry name" value="MANNOSYLTRANSFERASE YKCB-RELATED"/>
    <property type="match status" value="1"/>
</dbReference>
<keyword evidence="3" id="KW-0328">Glycosyltransferase</keyword>
<feature type="domain" description="Glycosyltransferase RgtA/B/C/D-like" evidence="9">
    <location>
        <begin position="47"/>
        <end position="174"/>
    </location>
</feature>
<evidence type="ECO:0000256" key="4">
    <source>
        <dbReference type="ARBA" id="ARBA00022679"/>
    </source>
</evidence>
<dbReference type="Pfam" id="PF13231">
    <property type="entry name" value="PMT_2"/>
    <property type="match status" value="1"/>
</dbReference>
<dbReference type="PANTHER" id="PTHR33908:SF11">
    <property type="entry name" value="MEMBRANE PROTEIN"/>
    <property type="match status" value="1"/>
</dbReference>
<evidence type="ECO:0000259" key="9">
    <source>
        <dbReference type="Pfam" id="PF13231"/>
    </source>
</evidence>
<keyword evidence="4" id="KW-0808">Transferase</keyword>
<evidence type="ECO:0000313" key="10">
    <source>
        <dbReference type="EMBL" id="SVE53901.1"/>
    </source>
</evidence>
<feature type="non-terminal residue" evidence="10">
    <location>
        <position position="232"/>
    </location>
</feature>
<dbReference type="EMBL" id="UINC01224326">
    <property type="protein sequence ID" value="SVE53901.1"/>
    <property type="molecule type" value="Genomic_DNA"/>
</dbReference>
<feature type="transmembrane region" description="Helical" evidence="8">
    <location>
        <begin position="63"/>
        <end position="79"/>
    </location>
</feature>
<dbReference type="InterPro" id="IPR050297">
    <property type="entry name" value="LipidA_mod_glycosyltrf_83"/>
</dbReference>
<dbReference type="GO" id="GO:0008610">
    <property type="term" value="P:lipid biosynthetic process"/>
    <property type="evidence" value="ECO:0007669"/>
    <property type="project" value="UniProtKB-ARBA"/>
</dbReference>
<name>A0A383EB05_9ZZZZ</name>
<evidence type="ECO:0000256" key="3">
    <source>
        <dbReference type="ARBA" id="ARBA00022676"/>
    </source>
</evidence>
<sequence length="232" mass="24934">MQKGFLSFEGTITGALYPDTMNLLYAVGLALREGALAQLIHWSTLFLCVVGVIGFGERYFNKDVGLCAGAIFLSMPLVTVFGTQGYIDVGLCFFQFLAFWALANWTQTRRMRELVLTGLLAGLAISTKHQGLATLVVAVPVIVYVGLRTSGRLISGLRLGALFLAIALALALPWYLRAWFMAGNPIWPLANGLFGGLPFGNSPVILSGLGPDSGLLGGWIPSAKWWTSYLGA</sequence>
<evidence type="ECO:0000256" key="7">
    <source>
        <dbReference type="ARBA" id="ARBA00023136"/>
    </source>
</evidence>
<evidence type="ECO:0000256" key="6">
    <source>
        <dbReference type="ARBA" id="ARBA00022989"/>
    </source>
</evidence>